<dbReference type="Pfam" id="PF03999">
    <property type="entry name" value="MAP65_ASE1"/>
    <property type="match status" value="1"/>
</dbReference>
<accession>A0A2G2WVT8</accession>
<gene>
    <name evidence="14" type="ORF">CQW23_09089</name>
</gene>
<evidence type="ECO:0000256" key="1">
    <source>
        <dbReference type="ARBA" id="ARBA00004479"/>
    </source>
</evidence>
<dbReference type="OrthoDB" id="5554229at2759"/>
<keyword evidence="4" id="KW-0732">Signal</keyword>
<keyword evidence="9" id="KW-0472">Membrane</keyword>
<dbReference type="Pfam" id="PF24626">
    <property type="entry name" value="SH3_Tf2-1"/>
    <property type="match status" value="1"/>
</dbReference>
<dbReference type="InterPro" id="IPR036875">
    <property type="entry name" value="Znf_CCHC_sf"/>
</dbReference>
<dbReference type="Gene3D" id="3.80.10.10">
    <property type="entry name" value="Ribonuclease Inhibitor"/>
    <property type="match status" value="2"/>
</dbReference>
<keyword evidence="15" id="KW-1185">Reference proteome</keyword>
<sequence>MRQGGAVEGALPANHHDVGCSMKKKNKKYQPTDEEGTAHNNKNKTGGFKGNYPPCKHCSKLGHAPFKCWKRLDAKCTKCNQLGNEAIICKNKTQQQDVEARVVDEQEEDQLFVASCLASSVSNVQVNEQDLTAKRLAELKSHLQELQSETNLWLERVNSYMSTIHELTIFMSLDFKKIIANINPSLANHLNGQSKYISNETLANLKSEVNSLKQLKQQRLERIQDLGSSLIELWNLIDMPMEEQRRFNHLTSLVSFSIDEITRQGSFSIRITEPEVETPYEIVYGQKPPPLLPDSQLDAVDRSLSAREATLRLLKSNLLKAQNKMKVQAGKKRSDRCNEIGDWVYVKLQPYRQVSLRSHSFQKLSAKFFGTFEIIAKVGMVACTLALPEVTKLHPTFHVSQLKKRIGSHLSSTTLPIVHSDSGYVLLVPERVLDRRIIKKHGEIPKQISNLVELEVLILGYNSFSGRLNMEIFNISGLRIIDLTFNNLSGSLPPNIGSILPNIEVLYLGNLTNLEGTVPHSISNCSKPTILELSYNQLTGLIPNSLGYLTHLQYLNLGGNNLTSDSSLSFLTSLSNNRNLTVLYLYFNPLNGMLPASTGNLSTSLRKFYANSCKIKGRIPNEVGNISSLLDLDLSGNNLVGSIPTSIGNLRDLQRFNLSSNKLTRFIGDHICKLHYLSAIYLGQNQLSGPLPNCLGNVTSLREIHLGSNKLSYNIPPSIGNLQDLVVLDLSSNNMVGTLPPEIGNLKAATLIDLSMNRFSNGIPREIGGLQTLMHLSLRHNKLQGSIPDSMSNTVGLEFLDLSDNNLSGTIPMSLEKLQNLKYFNVSVMAPKGWPPISGWPWLGVWVGFVPRMVQGL</sequence>
<keyword evidence="2" id="KW-0433">Leucine-rich repeat</keyword>
<reference evidence="14 15" key="1">
    <citation type="journal article" date="2017" name="Genome Biol.">
        <title>New reference genome sequences of hot pepper reveal the massive evolution of plant disease-resistance genes by retroduplication.</title>
        <authorList>
            <person name="Kim S."/>
            <person name="Park J."/>
            <person name="Yeom S.I."/>
            <person name="Kim Y.M."/>
            <person name="Seo E."/>
            <person name="Kim K.T."/>
            <person name="Kim M.S."/>
            <person name="Lee J.M."/>
            <person name="Cheong K."/>
            <person name="Shin H.S."/>
            <person name="Kim S.B."/>
            <person name="Han K."/>
            <person name="Lee J."/>
            <person name="Park M."/>
            <person name="Lee H.A."/>
            <person name="Lee H.Y."/>
            <person name="Lee Y."/>
            <person name="Oh S."/>
            <person name="Lee J.H."/>
            <person name="Choi E."/>
            <person name="Choi E."/>
            <person name="Lee S.E."/>
            <person name="Jeon J."/>
            <person name="Kim H."/>
            <person name="Choi G."/>
            <person name="Song H."/>
            <person name="Lee J."/>
            <person name="Lee S.C."/>
            <person name="Kwon J.K."/>
            <person name="Lee H.Y."/>
            <person name="Koo N."/>
            <person name="Hong Y."/>
            <person name="Kim R.W."/>
            <person name="Kang W.H."/>
            <person name="Huh J.H."/>
            <person name="Kang B.C."/>
            <person name="Yang T.J."/>
            <person name="Lee Y.H."/>
            <person name="Bennetzen J.L."/>
            <person name="Choi D."/>
        </authorList>
    </citation>
    <scope>NUCLEOTIDE SEQUENCE [LARGE SCALE GENOMIC DNA]</scope>
    <source>
        <strain evidence="15">cv. PBC81</strain>
    </source>
</reference>
<evidence type="ECO:0000256" key="10">
    <source>
        <dbReference type="ARBA" id="ARBA00023170"/>
    </source>
</evidence>
<feature type="domain" description="Tf2-1-like SH3-like" evidence="13">
    <location>
        <begin position="341"/>
        <end position="404"/>
    </location>
</feature>
<keyword evidence="10" id="KW-0675">Receptor</keyword>
<dbReference type="GO" id="GO:0005524">
    <property type="term" value="F:ATP binding"/>
    <property type="evidence" value="ECO:0007669"/>
    <property type="project" value="UniProtKB-KW"/>
</dbReference>
<evidence type="ECO:0000256" key="6">
    <source>
        <dbReference type="ARBA" id="ARBA00022741"/>
    </source>
</evidence>
<evidence type="ECO:0000256" key="2">
    <source>
        <dbReference type="ARBA" id="ARBA00022614"/>
    </source>
</evidence>
<dbReference type="AlphaFoldDB" id="A0A2G2WVT8"/>
<dbReference type="SMART" id="SM00369">
    <property type="entry name" value="LRR_TYP"/>
    <property type="match status" value="6"/>
</dbReference>
<dbReference type="SUPFAM" id="SSF57756">
    <property type="entry name" value="Retrovirus zinc finger-like domains"/>
    <property type="match status" value="1"/>
</dbReference>
<evidence type="ECO:0000259" key="13">
    <source>
        <dbReference type="Pfam" id="PF24626"/>
    </source>
</evidence>
<dbReference type="Proteomes" id="UP000224567">
    <property type="component" value="Unassembled WGS sequence"/>
</dbReference>
<evidence type="ECO:0000256" key="5">
    <source>
        <dbReference type="ARBA" id="ARBA00022737"/>
    </source>
</evidence>
<evidence type="ECO:0000256" key="12">
    <source>
        <dbReference type="SAM" id="MobiDB-lite"/>
    </source>
</evidence>
<comment type="caution">
    <text evidence="14">The sequence shown here is derived from an EMBL/GenBank/DDBJ whole genome shotgun (WGS) entry which is preliminary data.</text>
</comment>
<proteinExistence type="predicted"/>
<evidence type="ECO:0000256" key="4">
    <source>
        <dbReference type="ARBA" id="ARBA00022729"/>
    </source>
</evidence>
<dbReference type="Pfam" id="PF00560">
    <property type="entry name" value="LRR_1"/>
    <property type="match status" value="6"/>
</dbReference>
<dbReference type="InterPro" id="IPR003591">
    <property type="entry name" value="Leu-rich_rpt_typical-subtyp"/>
</dbReference>
<dbReference type="PANTHER" id="PTHR48053">
    <property type="entry name" value="LEUCINE RICH REPEAT FAMILY PROTEIN, EXPRESSED"/>
    <property type="match status" value="1"/>
</dbReference>
<comment type="subcellular location">
    <subcellularLocation>
        <location evidence="1">Membrane</location>
        <topology evidence="1">Single-pass type I membrane protein</topology>
    </subcellularLocation>
</comment>
<protein>
    <recommendedName>
        <fullName evidence="13">Tf2-1-like SH3-like domain-containing protein</fullName>
    </recommendedName>
</protein>
<dbReference type="InterPro" id="IPR032675">
    <property type="entry name" value="LRR_dom_sf"/>
</dbReference>
<dbReference type="SUPFAM" id="SSF52058">
    <property type="entry name" value="L domain-like"/>
    <property type="match status" value="2"/>
</dbReference>
<evidence type="ECO:0000256" key="8">
    <source>
        <dbReference type="ARBA" id="ARBA00022989"/>
    </source>
</evidence>
<keyword evidence="11" id="KW-0175">Coiled coil</keyword>
<dbReference type="InterPro" id="IPR001611">
    <property type="entry name" value="Leu-rich_rpt"/>
</dbReference>
<keyword evidence="6" id="KW-0547">Nucleotide-binding</keyword>
<dbReference type="GO" id="GO:0003676">
    <property type="term" value="F:nucleic acid binding"/>
    <property type="evidence" value="ECO:0007669"/>
    <property type="project" value="InterPro"/>
</dbReference>
<evidence type="ECO:0000256" key="9">
    <source>
        <dbReference type="ARBA" id="ARBA00023136"/>
    </source>
</evidence>
<dbReference type="GO" id="GO:0008270">
    <property type="term" value="F:zinc ion binding"/>
    <property type="evidence" value="ECO:0007669"/>
    <property type="project" value="InterPro"/>
</dbReference>
<evidence type="ECO:0000256" key="3">
    <source>
        <dbReference type="ARBA" id="ARBA00022692"/>
    </source>
</evidence>
<dbReference type="PANTHER" id="PTHR48053:SF134">
    <property type="entry name" value="PROTEIN KINASE DOMAIN-CONTAINING PROTEIN"/>
    <property type="match status" value="1"/>
</dbReference>
<keyword evidence="5" id="KW-0677">Repeat</keyword>
<feature type="coiled-coil region" evidence="11">
    <location>
        <begin position="129"/>
        <end position="156"/>
    </location>
</feature>
<evidence type="ECO:0000256" key="11">
    <source>
        <dbReference type="SAM" id="Coils"/>
    </source>
</evidence>
<dbReference type="PROSITE" id="PS51450">
    <property type="entry name" value="LRR"/>
    <property type="match status" value="1"/>
</dbReference>
<dbReference type="GO" id="GO:0016020">
    <property type="term" value="C:membrane"/>
    <property type="evidence" value="ECO:0007669"/>
    <property type="project" value="UniProtKB-SubCell"/>
</dbReference>
<reference evidence="15" key="2">
    <citation type="journal article" date="2017" name="J. Anim. Genet.">
        <title>Multiple reference genome sequences of hot pepper reveal the massive evolution of plant disease resistance genes by retroduplication.</title>
        <authorList>
            <person name="Kim S."/>
            <person name="Park J."/>
            <person name="Yeom S.-I."/>
            <person name="Kim Y.-M."/>
            <person name="Seo E."/>
            <person name="Kim K.-T."/>
            <person name="Kim M.-S."/>
            <person name="Lee J.M."/>
            <person name="Cheong K."/>
            <person name="Shin H.-S."/>
            <person name="Kim S.-B."/>
            <person name="Han K."/>
            <person name="Lee J."/>
            <person name="Park M."/>
            <person name="Lee H.-A."/>
            <person name="Lee H.-Y."/>
            <person name="Lee Y."/>
            <person name="Oh S."/>
            <person name="Lee J.H."/>
            <person name="Choi E."/>
            <person name="Choi E."/>
            <person name="Lee S.E."/>
            <person name="Jeon J."/>
            <person name="Kim H."/>
            <person name="Choi G."/>
            <person name="Song H."/>
            <person name="Lee J."/>
            <person name="Lee S.-C."/>
            <person name="Kwon J.-K."/>
            <person name="Lee H.-Y."/>
            <person name="Koo N."/>
            <person name="Hong Y."/>
            <person name="Kim R.W."/>
            <person name="Kang W.-H."/>
            <person name="Huh J.H."/>
            <person name="Kang B.-C."/>
            <person name="Yang T.-J."/>
            <person name="Lee Y.-H."/>
            <person name="Bennetzen J.L."/>
            <person name="Choi D."/>
        </authorList>
    </citation>
    <scope>NUCLEOTIDE SEQUENCE [LARGE SCALE GENOMIC DNA]</scope>
    <source>
        <strain evidence="15">cv. PBC81</strain>
    </source>
</reference>
<evidence type="ECO:0000313" key="14">
    <source>
        <dbReference type="EMBL" id="PHT49342.1"/>
    </source>
</evidence>
<dbReference type="FunFam" id="3.80.10.10:FF:000095">
    <property type="entry name" value="LRR receptor-like serine/threonine-protein kinase GSO1"/>
    <property type="match status" value="1"/>
</dbReference>
<name>A0A2G2WVT8_CAPBA</name>
<organism evidence="14 15">
    <name type="scientific">Capsicum baccatum</name>
    <name type="common">Peruvian pepper</name>
    <dbReference type="NCBI Taxonomy" id="33114"/>
    <lineage>
        <taxon>Eukaryota</taxon>
        <taxon>Viridiplantae</taxon>
        <taxon>Streptophyta</taxon>
        <taxon>Embryophyta</taxon>
        <taxon>Tracheophyta</taxon>
        <taxon>Spermatophyta</taxon>
        <taxon>Magnoliopsida</taxon>
        <taxon>eudicotyledons</taxon>
        <taxon>Gunneridae</taxon>
        <taxon>Pentapetalae</taxon>
        <taxon>asterids</taxon>
        <taxon>lamiids</taxon>
        <taxon>Solanales</taxon>
        <taxon>Solanaceae</taxon>
        <taxon>Solanoideae</taxon>
        <taxon>Capsiceae</taxon>
        <taxon>Capsicum</taxon>
    </lineage>
</organism>
<dbReference type="InterPro" id="IPR056924">
    <property type="entry name" value="SH3_Tf2-1"/>
</dbReference>
<evidence type="ECO:0000313" key="15">
    <source>
        <dbReference type="Proteomes" id="UP000224567"/>
    </source>
</evidence>
<keyword evidence="7" id="KW-0067">ATP-binding</keyword>
<keyword evidence="8" id="KW-1133">Transmembrane helix</keyword>
<keyword evidence="3" id="KW-0812">Transmembrane</keyword>
<dbReference type="Pfam" id="PF13855">
    <property type="entry name" value="LRR_8"/>
    <property type="match status" value="2"/>
</dbReference>
<dbReference type="EMBL" id="MLFT02000004">
    <property type="protein sequence ID" value="PHT49342.1"/>
    <property type="molecule type" value="Genomic_DNA"/>
</dbReference>
<dbReference type="GO" id="GO:0006952">
    <property type="term" value="P:defense response"/>
    <property type="evidence" value="ECO:0007669"/>
    <property type="project" value="UniProtKB-ARBA"/>
</dbReference>
<feature type="region of interest" description="Disordered" evidence="12">
    <location>
        <begin position="1"/>
        <end position="46"/>
    </location>
</feature>
<dbReference type="InterPro" id="IPR051716">
    <property type="entry name" value="Plant_RL_S/T_kinase"/>
</dbReference>
<dbReference type="GO" id="GO:0051707">
    <property type="term" value="P:response to other organism"/>
    <property type="evidence" value="ECO:0007669"/>
    <property type="project" value="UniProtKB-ARBA"/>
</dbReference>
<evidence type="ECO:0000256" key="7">
    <source>
        <dbReference type="ARBA" id="ARBA00022840"/>
    </source>
</evidence>